<dbReference type="InterPro" id="IPR029016">
    <property type="entry name" value="GAF-like_dom_sf"/>
</dbReference>
<dbReference type="Pfam" id="PF13185">
    <property type="entry name" value="GAF_2"/>
    <property type="match status" value="1"/>
</dbReference>
<dbReference type="SMART" id="SM00387">
    <property type="entry name" value="HATPase_c"/>
    <property type="match status" value="1"/>
</dbReference>
<dbReference type="InterPro" id="IPR004358">
    <property type="entry name" value="Sig_transdc_His_kin-like_C"/>
</dbReference>
<keyword evidence="5" id="KW-0418">Kinase</keyword>
<dbReference type="FunFam" id="3.30.450.20:FF:000155">
    <property type="entry name" value="Sensor histidine kinase TodS"/>
    <property type="match status" value="1"/>
</dbReference>
<feature type="domain" description="PAC" evidence="10">
    <location>
        <begin position="271"/>
        <end position="324"/>
    </location>
</feature>
<evidence type="ECO:0000259" key="9">
    <source>
        <dbReference type="PROSITE" id="PS50112"/>
    </source>
</evidence>
<evidence type="ECO:0000313" key="12">
    <source>
        <dbReference type="Proteomes" id="UP000318538"/>
    </source>
</evidence>
<dbReference type="InterPro" id="IPR011006">
    <property type="entry name" value="CheY-like_superfamily"/>
</dbReference>
<dbReference type="Pfam" id="PF08447">
    <property type="entry name" value="PAS_3"/>
    <property type="match status" value="2"/>
</dbReference>
<dbReference type="PRINTS" id="PR00344">
    <property type="entry name" value="BCTRLSENSOR"/>
</dbReference>
<dbReference type="Gene3D" id="2.10.70.100">
    <property type="match status" value="2"/>
</dbReference>
<dbReference type="PROSITE" id="PS50110">
    <property type="entry name" value="RESPONSE_REGULATORY"/>
    <property type="match status" value="1"/>
</dbReference>
<organism evidence="11 12">
    <name type="scientific">Rubripirellula lacrimiformis</name>
    <dbReference type="NCBI Taxonomy" id="1930273"/>
    <lineage>
        <taxon>Bacteria</taxon>
        <taxon>Pseudomonadati</taxon>
        <taxon>Planctomycetota</taxon>
        <taxon>Planctomycetia</taxon>
        <taxon>Pirellulales</taxon>
        <taxon>Pirellulaceae</taxon>
        <taxon>Rubripirellula</taxon>
    </lineage>
</organism>
<dbReference type="Gene3D" id="3.30.565.10">
    <property type="entry name" value="Histidine kinase-like ATPase, C-terminal domain"/>
    <property type="match status" value="1"/>
</dbReference>
<dbReference type="SMART" id="SM00086">
    <property type="entry name" value="PAC"/>
    <property type="match status" value="3"/>
</dbReference>
<feature type="domain" description="PAS" evidence="9">
    <location>
        <begin position="325"/>
        <end position="370"/>
    </location>
</feature>
<dbReference type="Proteomes" id="UP000318538">
    <property type="component" value="Chromosome"/>
</dbReference>
<dbReference type="PROSITE" id="PS50112">
    <property type="entry name" value="PAS"/>
    <property type="match status" value="2"/>
</dbReference>
<evidence type="ECO:0000256" key="5">
    <source>
        <dbReference type="ARBA" id="ARBA00022777"/>
    </source>
</evidence>
<dbReference type="InterPro" id="IPR005467">
    <property type="entry name" value="His_kinase_dom"/>
</dbReference>
<feature type="modified residue" description="4-aspartylphosphate" evidence="6">
    <location>
        <position position="1073"/>
    </location>
</feature>
<gene>
    <name evidence="11" type="primary">rpfC_1</name>
    <name evidence="11" type="ORF">K227x_04230</name>
</gene>
<keyword evidence="4 11" id="KW-0808">Transferase</keyword>
<proteinExistence type="predicted"/>
<dbReference type="SMART" id="SM00388">
    <property type="entry name" value="HisKA"/>
    <property type="match status" value="1"/>
</dbReference>
<evidence type="ECO:0000256" key="4">
    <source>
        <dbReference type="ARBA" id="ARBA00022679"/>
    </source>
</evidence>
<dbReference type="Gene3D" id="3.40.50.2300">
    <property type="match status" value="1"/>
</dbReference>
<dbReference type="CDD" id="cd00082">
    <property type="entry name" value="HisKA"/>
    <property type="match status" value="1"/>
</dbReference>
<dbReference type="KEGG" id="rlc:K227x_04230"/>
<evidence type="ECO:0000259" key="8">
    <source>
        <dbReference type="PROSITE" id="PS50110"/>
    </source>
</evidence>
<dbReference type="OrthoDB" id="288469at2"/>
<dbReference type="PROSITE" id="PS50113">
    <property type="entry name" value="PAC"/>
    <property type="match status" value="2"/>
</dbReference>
<evidence type="ECO:0000256" key="6">
    <source>
        <dbReference type="PROSITE-ProRule" id="PRU00169"/>
    </source>
</evidence>
<evidence type="ECO:0000259" key="10">
    <source>
        <dbReference type="PROSITE" id="PS50113"/>
    </source>
</evidence>
<dbReference type="PANTHER" id="PTHR43047:SF72">
    <property type="entry name" value="OSMOSENSING HISTIDINE PROTEIN KINASE SLN1"/>
    <property type="match status" value="1"/>
</dbReference>
<dbReference type="GO" id="GO:0005886">
    <property type="term" value="C:plasma membrane"/>
    <property type="evidence" value="ECO:0007669"/>
    <property type="project" value="TreeGrafter"/>
</dbReference>
<keyword evidence="12" id="KW-1185">Reference proteome</keyword>
<dbReference type="CDD" id="cd17546">
    <property type="entry name" value="REC_hyHK_CKI1_RcsC-like"/>
    <property type="match status" value="1"/>
</dbReference>
<feature type="domain" description="PAS" evidence="9">
    <location>
        <begin position="195"/>
        <end position="267"/>
    </location>
</feature>
<evidence type="ECO:0000256" key="2">
    <source>
        <dbReference type="ARBA" id="ARBA00012438"/>
    </source>
</evidence>
<dbReference type="Pfam" id="PF01590">
    <property type="entry name" value="GAF"/>
    <property type="match status" value="1"/>
</dbReference>
<name>A0A517N4J8_9BACT</name>
<dbReference type="Gene3D" id="3.30.450.40">
    <property type="match status" value="2"/>
</dbReference>
<accession>A0A517N4J8</accession>
<dbReference type="Pfam" id="PF08448">
    <property type="entry name" value="PAS_4"/>
    <property type="match status" value="1"/>
</dbReference>
<dbReference type="InterPro" id="IPR003661">
    <property type="entry name" value="HisK_dim/P_dom"/>
</dbReference>
<dbReference type="InterPro" id="IPR013655">
    <property type="entry name" value="PAS_fold_3"/>
</dbReference>
<dbReference type="InterPro" id="IPR001789">
    <property type="entry name" value="Sig_transdc_resp-reg_receiver"/>
</dbReference>
<dbReference type="SMART" id="SM00065">
    <property type="entry name" value="GAF"/>
    <property type="match status" value="2"/>
</dbReference>
<dbReference type="FunFam" id="3.30.565.10:FF:000010">
    <property type="entry name" value="Sensor histidine kinase RcsC"/>
    <property type="match status" value="1"/>
</dbReference>
<evidence type="ECO:0000313" key="11">
    <source>
        <dbReference type="EMBL" id="QDT02052.1"/>
    </source>
</evidence>
<dbReference type="InterPro" id="IPR001610">
    <property type="entry name" value="PAC"/>
</dbReference>
<dbReference type="InterPro" id="IPR000700">
    <property type="entry name" value="PAS-assoc_C"/>
</dbReference>
<dbReference type="Pfam" id="PF00512">
    <property type="entry name" value="HisKA"/>
    <property type="match status" value="1"/>
</dbReference>
<feature type="domain" description="Response regulatory" evidence="8">
    <location>
        <begin position="1019"/>
        <end position="1138"/>
    </location>
</feature>
<dbReference type="GO" id="GO:0009927">
    <property type="term" value="F:histidine phosphotransfer kinase activity"/>
    <property type="evidence" value="ECO:0007669"/>
    <property type="project" value="TreeGrafter"/>
</dbReference>
<dbReference type="InterPro" id="IPR013656">
    <property type="entry name" value="PAS_4"/>
</dbReference>
<dbReference type="AlphaFoldDB" id="A0A517N4J8"/>
<dbReference type="InterPro" id="IPR035965">
    <property type="entry name" value="PAS-like_dom_sf"/>
</dbReference>
<dbReference type="Pfam" id="PF02518">
    <property type="entry name" value="HATPase_c"/>
    <property type="match status" value="1"/>
</dbReference>
<dbReference type="CDD" id="cd16922">
    <property type="entry name" value="HATPase_EvgS-ArcB-TorS-like"/>
    <property type="match status" value="1"/>
</dbReference>
<dbReference type="SUPFAM" id="SSF47384">
    <property type="entry name" value="Homodimeric domain of signal transducing histidine kinase"/>
    <property type="match status" value="1"/>
</dbReference>
<dbReference type="Gene3D" id="3.30.450.20">
    <property type="entry name" value="PAS domain"/>
    <property type="match status" value="3"/>
</dbReference>
<dbReference type="InterPro" id="IPR003594">
    <property type="entry name" value="HATPase_dom"/>
</dbReference>
<dbReference type="NCBIfam" id="TIGR00229">
    <property type="entry name" value="sensory_box"/>
    <property type="match status" value="2"/>
</dbReference>
<dbReference type="SUPFAM" id="SSF55785">
    <property type="entry name" value="PYP-like sensor domain (PAS domain)"/>
    <property type="match status" value="3"/>
</dbReference>
<evidence type="ECO:0000259" key="7">
    <source>
        <dbReference type="PROSITE" id="PS50109"/>
    </source>
</evidence>
<dbReference type="InterPro" id="IPR000014">
    <property type="entry name" value="PAS"/>
</dbReference>
<dbReference type="EC" id="2.7.13.3" evidence="2"/>
<dbReference type="SUPFAM" id="SSF52172">
    <property type="entry name" value="CheY-like"/>
    <property type="match status" value="1"/>
</dbReference>
<dbReference type="InterPro" id="IPR036097">
    <property type="entry name" value="HisK_dim/P_sf"/>
</dbReference>
<dbReference type="Pfam" id="PF00072">
    <property type="entry name" value="Response_reg"/>
    <property type="match status" value="1"/>
</dbReference>
<comment type="catalytic activity">
    <reaction evidence="1">
        <text>ATP + protein L-histidine = ADP + protein N-phospho-L-histidine.</text>
        <dbReference type="EC" id="2.7.13.3"/>
    </reaction>
</comment>
<dbReference type="InterPro" id="IPR003018">
    <property type="entry name" value="GAF"/>
</dbReference>
<dbReference type="PANTHER" id="PTHR43047">
    <property type="entry name" value="TWO-COMPONENT HISTIDINE PROTEIN KINASE"/>
    <property type="match status" value="1"/>
</dbReference>
<feature type="domain" description="PAC" evidence="10">
    <location>
        <begin position="526"/>
        <end position="578"/>
    </location>
</feature>
<keyword evidence="3 6" id="KW-0597">Phosphoprotein</keyword>
<dbReference type="InterPro" id="IPR036890">
    <property type="entry name" value="HATPase_C_sf"/>
</dbReference>
<feature type="domain" description="Histidine kinase" evidence="7">
    <location>
        <begin position="770"/>
        <end position="989"/>
    </location>
</feature>
<dbReference type="EMBL" id="CP036525">
    <property type="protein sequence ID" value="QDT02052.1"/>
    <property type="molecule type" value="Genomic_DNA"/>
</dbReference>
<evidence type="ECO:0000256" key="3">
    <source>
        <dbReference type="ARBA" id="ARBA00022553"/>
    </source>
</evidence>
<dbReference type="PROSITE" id="PS50109">
    <property type="entry name" value="HIS_KIN"/>
    <property type="match status" value="1"/>
</dbReference>
<reference evidence="11 12" key="1">
    <citation type="submission" date="2019-02" db="EMBL/GenBank/DDBJ databases">
        <title>Deep-cultivation of Planctomycetes and their phenomic and genomic characterization uncovers novel biology.</title>
        <authorList>
            <person name="Wiegand S."/>
            <person name="Jogler M."/>
            <person name="Boedeker C."/>
            <person name="Pinto D."/>
            <person name="Vollmers J."/>
            <person name="Rivas-Marin E."/>
            <person name="Kohn T."/>
            <person name="Peeters S.H."/>
            <person name="Heuer A."/>
            <person name="Rast P."/>
            <person name="Oberbeckmann S."/>
            <person name="Bunk B."/>
            <person name="Jeske O."/>
            <person name="Meyerdierks A."/>
            <person name="Storesund J.E."/>
            <person name="Kallscheuer N."/>
            <person name="Luecker S."/>
            <person name="Lage O.M."/>
            <person name="Pohl T."/>
            <person name="Merkel B.J."/>
            <person name="Hornburger P."/>
            <person name="Mueller R.-W."/>
            <person name="Bruemmer F."/>
            <person name="Labrenz M."/>
            <person name="Spormann A.M."/>
            <person name="Op den Camp H."/>
            <person name="Overmann J."/>
            <person name="Amann R."/>
            <person name="Jetten M.S.M."/>
            <person name="Mascher T."/>
            <person name="Medema M.H."/>
            <person name="Devos D.P."/>
            <person name="Kaster A.-K."/>
            <person name="Ovreas L."/>
            <person name="Rohde M."/>
            <person name="Galperin M.Y."/>
            <person name="Jogler C."/>
        </authorList>
    </citation>
    <scope>NUCLEOTIDE SEQUENCE [LARGE SCALE GENOMIC DNA]</scope>
    <source>
        <strain evidence="11 12">K22_7</strain>
    </source>
</reference>
<dbReference type="Gene3D" id="1.10.287.130">
    <property type="match status" value="1"/>
</dbReference>
<dbReference type="SUPFAM" id="SSF55781">
    <property type="entry name" value="GAF domain-like"/>
    <property type="match status" value="2"/>
</dbReference>
<protein>
    <recommendedName>
        <fullName evidence="2">histidine kinase</fullName>
        <ecNumber evidence="2">2.7.13.3</ecNumber>
    </recommendedName>
</protein>
<dbReference type="GO" id="GO:0000155">
    <property type="term" value="F:phosphorelay sensor kinase activity"/>
    <property type="evidence" value="ECO:0007669"/>
    <property type="project" value="InterPro"/>
</dbReference>
<dbReference type="CDD" id="cd00130">
    <property type="entry name" value="PAS"/>
    <property type="match status" value="3"/>
</dbReference>
<sequence length="1142" mass="126210">MVYGRWNAMKSNDEHFSEGAAPVQNARGSSDSVLSLLAMQSDLSRLTAGSKHLHEVLQAACQLFVQTLGFDSARVWIYDPSNSVLRFAACNIASVDQAGVGNEIAVEGTVVGQIAASGQPAFDRSLAADGSMTLQDAGLSLTGYPLTVDGRVLGVVGLFADRSISDEMFQRLRPIAETLAIFVDRKQSEQLYTDQQHELQLAFDAGRLGIWKWDIPNDQIDWSPHLFELFGYERADLVPTCDGFISIIHPEDREYVRNRIGCVFSGSCETYTMEFRVIRGDDGRVVWTYGRGVISRDDQGRPRSITAVAGDITERKEMELRLAHREAELRRVIDHMLGFVGVLAVDGTLLEANATALQGGGLSRDDVVGKKFWDCGWWSYDPVIVNRLKDSIARAAAGEVVRYDVQVRMAGDTRITIDFMLVPVRNKANVVTHLVPSGVDISDRVKAEHAQKEDQERLRMALRAGGMAAWEWTPVRSVWTDSLYEMLRVPPTQQASWDKFLKQVHPADRASLEAAWLATTEGRKPFNHEFRIVRPSGRPRWLAGMGEFELDESGKVSRIHGLYWDVTQRKNADLDREKASEREHFLLQASAVLAASLDYDQTLANVTDLCVPAMADWAFIDLVRDQGSARRVHVAYADSDQHDLAEQVARFAACPDRLDHPPARGAFLGEAVFLPEITEETFRTAAQDDEHEDVIRAVGPNSMIVVPLIARNNCLGALTLIVSGSGRRYTDQDLKLAQELAKQAAGAVDNAQLLDAAQQANIAKSEFLANMSHEIRTPMTAVLGYTELLKSRVQDSEASDYIDIIRRNGEFLLDIINDILDLSKIEAGKMEIASETFDLVSLIEEVRSVMDIRAKENKLEFDVQYQGKIPTLIQSDPKSLKQILINLVGNAIKFTQQGRVRINVQFDSHGTDTLRIEVADTGIGMTPEKQQQLFKPFSQGDASVARVFGGTGLGLAISRRLANLLGGDITVSSTVGEGSEFAVTVSVIAVSDAATVDPIAIVRQPEPLNRKVAKQLSCHVLVVDDRRDIRFLSKRLLIKAGATVDEAEDGILTVQHIRQCIQSGQLPDLILLDMQMPNLDGYQTAQKVREIGFTGPIIALTADAMHGDMTRCIESGCNAYLSKPIDAIRLVELVDEFTGKDR</sequence>
<dbReference type="SUPFAM" id="SSF55874">
    <property type="entry name" value="ATPase domain of HSP90 chaperone/DNA topoisomerase II/histidine kinase"/>
    <property type="match status" value="1"/>
</dbReference>
<evidence type="ECO:0000256" key="1">
    <source>
        <dbReference type="ARBA" id="ARBA00000085"/>
    </source>
</evidence>
<dbReference type="SMART" id="SM00091">
    <property type="entry name" value="PAS"/>
    <property type="match status" value="2"/>
</dbReference>
<dbReference type="SMART" id="SM00448">
    <property type="entry name" value="REC"/>
    <property type="match status" value="1"/>
</dbReference>